<accession>A0A7R9CI39</accession>
<dbReference type="PANTHER" id="PTHR18939">
    <property type="entry name" value="RIBOSOME BINDING PROTEIN-1"/>
    <property type="match status" value="1"/>
</dbReference>
<evidence type="ECO:0000256" key="1">
    <source>
        <dbReference type="ARBA" id="ARBA00004389"/>
    </source>
</evidence>
<evidence type="ECO:0000256" key="6">
    <source>
        <dbReference type="SAM" id="MobiDB-lite"/>
    </source>
</evidence>
<comment type="subcellular location">
    <subcellularLocation>
        <location evidence="1">Endoplasmic reticulum membrane</location>
        <topology evidence="1">Single-pass membrane protein</topology>
    </subcellularLocation>
</comment>
<keyword evidence="4 7" id="KW-1133">Transmembrane helix</keyword>
<feature type="compositionally biased region" description="Basic and acidic residues" evidence="6">
    <location>
        <begin position="45"/>
        <end position="60"/>
    </location>
</feature>
<organism evidence="9">
    <name type="scientific">Timema poppense</name>
    <name type="common">Walking stick</name>
    <dbReference type="NCBI Taxonomy" id="170557"/>
    <lineage>
        <taxon>Eukaryota</taxon>
        <taxon>Metazoa</taxon>
        <taxon>Ecdysozoa</taxon>
        <taxon>Arthropoda</taxon>
        <taxon>Hexapoda</taxon>
        <taxon>Insecta</taxon>
        <taxon>Pterygota</taxon>
        <taxon>Neoptera</taxon>
        <taxon>Polyneoptera</taxon>
        <taxon>Phasmatodea</taxon>
        <taxon>Timematodea</taxon>
        <taxon>Timematoidea</taxon>
        <taxon>Timematidae</taxon>
        <taxon>Timema</taxon>
    </lineage>
</organism>
<dbReference type="GO" id="GO:0005789">
    <property type="term" value="C:endoplasmic reticulum membrane"/>
    <property type="evidence" value="ECO:0007669"/>
    <property type="project" value="UniProtKB-SubCell"/>
</dbReference>
<feature type="transmembrane region" description="Helical" evidence="7">
    <location>
        <begin position="7"/>
        <end position="29"/>
    </location>
</feature>
<dbReference type="InterPro" id="IPR040248">
    <property type="entry name" value="RRBP1"/>
</dbReference>
<keyword evidence="2 7" id="KW-0812">Transmembrane</keyword>
<dbReference type="PANTHER" id="PTHR18939:SF4">
    <property type="entry name" value="RIBOSOME-BINDING PROTEIN 1"/>
    <property type="match status" value="1"/>
</dbReference>
<feature type="compositionally biased region" description="Basic and acidic residues" evidence="6">
    <location>
        <begin position="74"/>
        <end position="100"/>
    </location>
</feature>
<evidence type="ECO:0000256" key="7">
    <source>
        <dbReference type="SAM" id="Phobius"/>
    </source>
</evidence>
<dbReference type="Pfam" id="PF05104">
    <property type="entry name" value="Rib_recp_KP_reg"/>
    <property type="match status" value="1"/>
</dbReference>
<evidence type="ECO:0000313" key="9">
    <source>
        <dbReference type="EMBL" id="CAD7397038.1"/>
    </source>
</evidence>
<dbReference type="GO" id="GO:0015031">
    <property type="term" value="P:protein transport"/>
    <property type="evidence" value="ECO:0007669"/>
    <property type="project" value="InterPro"/>
</dbReference>
<dbReference type="EMBL" id="OD000326">
    <property type="protein sequence ID" value="CAD7397038.1"/>
    <property type="molecule type" value="Genomic_DNA"/>
</dbReference>
<sequence length="201" mass="22360">MDIQTGVICVGVAGMSAIAIFVIFVMFGMKEKTYDEAIAEQRKMPEEHLLLGRSTKDKAKDKKQKKAGKKVKEKPRDEREKNIHADSKTTTTHEKTHVEFEEPEAEFINDRPPQPSSPSLTMPANRSSQSLITSALTCTTSSPHPVILPPLSHTTSCIHPEQEVVWLDHDRANPIQVQSILLPSTLLTSRSLNLDSLDLVP</sequence>
<evidence type="ECO:0000256" key="5">
    <source>
        <dbReference type="ARBA" id="ARBA00023136"/>
    </source>
</evidence>
<dbReference type="AlphaFoldDB" id="A0A7R9CI39"/>
<dbReference type="InterPro" id="IPR007794">
    <property type="entry name" value="Rib_rcpt_KP"/>
</dbReference>
<keyword evidence="5 7" id="KW-0472">Membrane</keyword>
<feature type="region of interest" description="Disordered" evidence="6">
    <location>
        <begin position="45"/>
        <end position="125"/>
    </location>
</feature>
<gene>
    <name evidence="9" type="ORF">TPSB3V08_LOCUS946</name>
</gene>
<evidence type="ECO:0000256" key="3">
    <source>
        <dbReference type="ARBA" id="ARBA00022824"/>
    </source>
</evidence>
<evidence type="ECO:0000256" key="4">
    <source>
        <dbReference type="ARBA" id="ARBA00022989"/>
    </source>
</evidence>
<feature type="domain" description="Ribosome receptor lysine/proline rich" evidence="8">
    <location>
        <begin position="29"/>
        <end position="126"/>
    </location>
</feature>
<evidence type="ECO:0000259" key="8">
    <source>
        <dbReference type="Pfam" id="PF05104"/>
    </source>
</evidence>
<feature type="compositionally biased region" description="Basic residues" evidence="6">
    <location>
        <begin position="61"/>
        <end position="73"/>
    </location>
</feature>
<evidence type="ECO:0000256" key="2">
    <source>
        <dbReference type="ARBA" id="ARBA00022692"/>
    </source>
</evidence>
<proteinExistence type="predicted"/>
<name>A0A7R9CI39_TIMPO</name>
<keyword evidence="3" id="KW-0256">Endoplasmic reticulum</keyword>
<protein>
    <recommendedName>
        <fullName evidence="8">Ribosome receptor lysine/proline rich domain-containing protein</fullName>
    </recommendedName>
</protein>
<reference evidence="9" key="1">
    <citation type="submission" date="2020-11" db="EMBL/GenBank/DDBJ databases">
        <authorList>
            <person name="Tran Van P."/>
        </authorList>
    </citation>
    <scope>NUCLEOTIDE SEQUENCE</scope>
</reference>